<feature type="transmembrane region" description="Helical" evidence="8">
    <location>
        <begin position="274"/>
        <end position="293"/>
    </location>
</feature>
<gene>
    <name evidence="10" type="ORF">ESP70_015690</name>
</gene>
<sequence length="295" mass="30789">MFSAQISGPRLRRSEALRGARHRSRDVTARDSERATGGVRVIEATVIFAAGVWAGMINVIVGSGTLITFPTLLLFGYPALTANVSNNIGLVAGGLSGVHGYRAEALRHRALLLRLAPASVLGALTGAILLLVLPADSFRAIVPVLISIGLVMVVAGPAVQRRTARRRAEPGTAPRTPRWVLPLGVYAAGIYGGYFGAAQGILLVGLLGVLLTIGLQDINGIKNVLATIVNAVAAIAFMIVAWDKIDWEVVGLIAAGSLLGGQLGAKIGRRLPPPVLRAVILVIGVVALVKIVFFD</sequence>
<feature type="transmembrane region" description="Helical" evidence="8">
    <location>
        <begin position="44"/>
        <end position="69"/>
    </location>
</feature>
<proteinExistence type="inferred from homology"/>
<keyword evidence="3" id="KW-0813">Transport</keyword>
<dbReference type="PANTHER" id="PTHR30269:SF0">
    <property type="entry name" value="MEMBRANE TRANSPORTER PROTEIN YFCA-RELATED"/>
    <property type="match status" value="1"/>
</dbReference>
<evidence type="ECO:0000313" key="11">
    <source>
        <dbReference type="Proteomes" id="UP000380867"/>
    </source>
</evidence>
<feature type="region of interest" description="Disordered" evidence="9">
    <location>
        <begin position="1"/>
        <end position="31"/>
    </location>
</feature>
<keyword evidence="4 8" id="KW-1003">Cell membrane</keyword>
<evidence type="ECO:0000256" key="9">
    <source>
        <dbReference type="SAM" id="MobiDB-lite"/>
    </source>
</evidence>
<dbReference type="InterPro" id="IPR002781">
    <property type="entry name" value="TM_pro_TauE-like"/>
</dbReference>
<evidence type="ECO:0000256" key="4">
    <source>
        <dbReference type="ARBA" id="ARBA00022475"/>
    </source>
</evidence>
<evidence type="ECO:0000256" key="1">
    <source>
        <dbReference type="ARBA" id="ARBA00004651"/>
    </source>
</evidence>
<dbReference type="OrthoDB" id="3782574at2"/>
<evidence type="ECO:0000313" key="10">
    <source>
        <dbReference type="EMBL" id="KAA1395593.1"/>
    </source>
</evidence>
<protein>
    <recommendedName>
        <fullName evidence="8">Probable membrane transporter protein</fullName>
    </recommendedName>
</protein>
<comment type="caution">
    <text evidence="10">The sequence shown here is derived from an EMBL/GenBank/DDBJ whole genome shotgun (WGS) entry which is preliminary data.</text>
</comment>
<dbReference type="InterPro" id="IPR052017">
    <property type="entry name" value="TSUP"/>
</dbReference>
<evidence type="ECO:0000256" key="7">
    <source>
        <dbReference type="ARBA" id="ARBA00023136"/>
    </source>
</evidence>
<evidence type="ECO:0000256" key="6">
    <source>
        <dbReference type="ARBA" id="ARBA00022989"/>
    </source>
</evidence>
<dbReference type="PANTHER" id="PTHR30269">
    <property type="entry name" value="TRANSMEMBRANE PROTEIN YFCA"/>
    <property type="match status" value="1"/>
</dbReference>
<feature type="transmembrane region" description="Helical" evidence="8">
    <location>
        <begin position="249"/>
        <end position="268"/>
    </location>
</feature>
<dbReference type="Pfam" id="PF01925">
    <property type="entry name" value="TauE"/>
    <property type="match status" value="1"/>
</dbReference>
<feature type="transmembrane region" description="Helical" evidence="8">
    <location>
        <begin position="111"/>
        <end position="134"/>
    </location>
</feature>
<feature type="transmembrane region" description="Helical" evidence="8">
    <location>
        <begin position="224"/>
        <end position="242"/>
    </location>
</feature>
<organism evidence="10 11">
    <name type="scientific">Aeromicrobium ginsengisoli</name>
    <dbReference type="NCBI Taxonomy" id="363867"/>
    <lineage>
        <taxon>Bacteria</taxon>
        <taxon>Bacillati</taxon>
        <taxon>Actinomycetota</taxon>
        <taxon>Actinomycetes</taxon>
        <taxon>Propionibacteriales</taxon>
        <taxon>Nocardioidaceae</taxon>
        <taxon>Aeromicrobium</taxon>
    </lineage>
</organism>
<keyword evidence="7 8" id="KW-0472">Membrane</keyword>
<name>A0A5M4FB45_9ACTN</name>
<keyword evidence="5 8" id="KW-0812">Transmembrane</keyword>
<dbReference type="Proteomes" id="UP000380867">
    <property type="component" value="Unassembled WGS sequence"/>
</dbReference>
<dbReference type="AlphaFoldDB" id="A0A5M4FB45"/>
<evidence type="ECO:0000256" key="5">
    <source>
        <dbReference type="ARBA" id="ARBA00022692"/>
    </source>
</evidence>
<feature type="transmembrane region" description="Helical" evidence="8">
    <location>
        <begin position="140"/>
        <end position="159"/>
    </location>
</feature>
<dbReference type="EMBL" id="SDPQ02000003">
    <property type="protein sequence ID" value="KAA1395593.1"/>
    <property type="molecule type" value="Genomic_DNA"/>
</dbReference>
<evidence type="ECO:0000256" key="8">
    <source>
        <dbReference type="RuleBase" id="RU363041"/>
    </source>
</evidence>
<evidence type="ECO:0000256" key="2">
    <source>
        <dbReference type="ARBA" id="ARBA00009142"/>
    </source>
</evidence>
<feature type="transmembrane region" description="Helical" evidence="8">
    <location>
        <begin position="75"/>
        <end position="99"/>
    </location>
</feature>
<feature type="transmembrane region" description="Helical" evidence="8">
    <location>
        <begin position="179"/>
        <end position="212"/>
    </location>
</feature>
<comment type="subcellular location">
    <subcellularLocation>
        <location evidence="1 8">Cell membrane</location>
        <topology evidence="1 8">Multi-pass membrane protein</topology>
    </subcellularLocation>
</comment>
<keyword evidence="11" id="KW-1185">Reference proteome</keyword>
<keyword evidence="6 8" id="KW-1133">Transmembrane helix</keyword>
<dbReference type="GO" id="GO:0005886">
    <property type="term" value="C:plasma membrane"/>
    <property type="evidence" value="ECO:0007669"/>
    <property type="project" value="UniProtKB-SubCell"/>
</dbReference>
<comment type="similarity">
    <text evidence="2 8">Belongs to the 4-toluene sulfonate uptake permease (TSUP) (TC 2.A.102) family.</text>
</comment>
<reference evidence="10" key="1">
    <citation type="submission" date="2019-09" db="EMBL/GenBank/DDBJ databases">
        <authorList>
            <person name="Li J."/>
        </authorList>
    </citation>
    <scope>NUCLEOTIDE SEQUENCE [LARGE SCALE GENOMIC DNA]</scope>
    <source>
        <strain evidence="10">JCM 14732</strain>
    </source>
</reference>
<evidence type="ECO:0000256" key="3">
    <source>
        <dbReference type="ARBA" id="ARBA00022448"/>
    </source>
</evidence>
<accession>A0A5M4FB45</accession>